<evidence type="ECO:0000313" key="3">
    <source>
        <dbReference type="Proteomes" id="UP001152797"/>
    </source>
</evidence>
<dbReference type="Proteomes" id="UP001152797">
    <property type="component" value="Unassembled WGS sequence"/>
</dbReference>
<evidence type="ECO:0000313" key="1">
    <source>
        <dbReference type="EMBL" id="CAI4000978.1"/>
    </source>
</evidence>
<name>A0A9P1CZZ4_9DINO</name>
<gene>
    <name evidence="1" type="ORF">C1SCF055_LOCUS27056</name>
</gene>
<reference evidence="2" key="2">
    <citation type="submission" date="2024-04" db="EMBL/GenBank/DDBJ databases">
        <authorList>
            <person name="Chen Y."/>
            <person name="Shah S."/>
            <person name="Dougan E. K."/>
            <person name="Thang M."/>
            <person name="Chan C."/>
        </authorList>
    </citation>
    <scope>NUCLEOTIDE SEQUENCE [LARGE SCALE GENOMIC DNA]</scope>
</reference>
<dbReference type="EMBL" id="CAMXCT010002868">
    <property type="protein sequence ID" value="CAI4000978.1"/>
    <property type="molecule type" value="Genomic_DNA"/>
</dbReference>
<proteinExistence type="predicted"/>
<dbReference type="AlphaFoldDB" id="A0A9P1CZZ4"/>
<comment type="caution">
    <text evidence="1">The sequence shown here is derived from an EMBL/GenBank/DDBJ whole genome shotgun (WGS) entry which is preliminary data.</text>
</comment>
<sequence length="69" mass="7263">MSPATGSSEFLSPSFGQTVTLGQGIQFIWTVAGCTPGQVLSFSVIPMMIRSKESLMGQERCGSYSSNGP</sequence>
<dbReference type="EMBL" id="CAMXCT030002868">
    <property type="protein sequence ID" value="CAL4788290.1"/>
    <property type="molecule type" value="Genomic_DNA"/>
</dbReference>
<reference evidence="1" key="1">
    <citation type="submission" date="2022-10" db="EMBL/GenBank/DDBJ databases">
        <authorList>
            <person name="Chen Y."/>
            <person name="Dougan E. K."/>
            <person name="Chan C."/>
            <person name="Rhodes N."/>
            <person name="Thang M."/>
        </authorList>
    </citation>
    <scope>NUCLEOTIDE SEQUENCE</scope>
</reference>
<keyword evidence="3" id="KW-1185">Reference proteome</keyword>
<dbReference type="EMBL" id="CAMXCT020002868">
    <property type="protein sequence ID" value="CAL1154353.1"/>
    <property type="molecule type" value="Genomic_DNA"/>
</dbReference>
<protein>
    <submittedName>
        <fullName evidence="1">Uncharacterized protein</fullName>
    </submittedName>
</protein>
<organism evidence="1">
    <name type="scientific">Cladocopium goreaui</name>
    <dbReference type="NCBI Taxonomy" id="2562237"/>
    <lineage>
        <taxon>Eukaryota</taxon>
        <taxon>Sar</taxon>
        <taxon>Alveolata</taxon>
        <taxon>Dinophyceae</taxon>
        <taxon>Suessiales</taxon>
        <taxon>Symbiodiniaceae</taxon>
        <taxon>Cladocopium</taxon>
    </lineage>
</organism>
<accession>A0A9P1CZZ4</accession>
<evidence type="ECO:0000313" key="2">
    <source>
        <dbReference type="EMBL" id="CAL1154353.1"/>
    </source>
</evidence>